<dbReference type="SUPFAM" id="SSF56349">
    <property type="entry name" value="DNA breaking-rejoining enzymes"/>
    <property type="match status" value="1"/>
</dbReference>
<dbReference type="GO" id="GO:0006310">
    <property type="term" value="P:DNA recombination"/>
    <property type="evidence" value="ECO:0007669"/>
    <property type="project" value="UniProtKB-KW"/>
</dbReference>
<dbReference type="CDD" id="cd00397">
    <property type="entry name" value="DNA_BRE_C"/>
    <property type="match status" value="1"/>
</dbReference>
<dbReference type="Gene3D" id="1.10.150.130">
    <property type="match status" value="1"/>
</dbReference>
<dbReference type="GO" id="GO:0003677">
    <property type="term" value="F:DNA binding"/>
    <property type="evidence" value="ECO:0007669"/>
    <property type="project" value="UniProtKB-KW"/>
</dbReference>
<dbReference type="AlphaFoldDB" id="U3AFD3"/>
<evidence type="ECO:0008006" key="7">
    <source>
        <dbReference type="Google" id="ProtNLM"/>
    </source>
</evidence>
<dbReference type="RefSeq" id="WP_021712364.1">
    <property type="nucleotide sequence ID" value="NZ_BATM01000005.1"/>
</dbReference>
<dbReference type="EMBL" id="BATM01000005">
    <property type="protein sequence ID" value="GAD78641.1"/>
    <property type="molecule type" value="Genomic_DNA"/>
</dbReference>
<dbReference type="OrthoDB" id="102994at2"/>
<gene>
    <name evidence="5" type="ORF">VEZ01S_05_00290</name>
</gene>
<accession>U3AFD3</accession>
<protein>
    <recommendedName>
        <fullName evidence="7">Tyr recombinase domain-containing protein</fullName>
    </recommendedName>
</protein>
<keyword evidence="6" id="KW-1185">Reference proteome</keyword>
<dbReference type="Gene3D" id="1.10.443.10">
    <property type="entry name" value="Intergrase catalytic core"/>
    <property type="match status" value="1"/>
</dbReference>
<dbReference type="InterPro" id="IPR010998">
    <property type="entry name" value="Integrase_recombinase_N"/>
</dbReference>
<dbReference type="InterPro" id="IPR050090">
    <property type="entry name" value="Tyrosine_recombinase_XerCD"/>
</dbReference>
<keyword evidence="2" id="KW-0229">DNA integration</keyword>
<dbReference type="InterPro" id="IPR013762">
    <property type="entry name" value="Integrase-like_cat_sf"/>
</dbReference>
<evidence type="ECO:0000256" key="3">
    <source>
        <dbReference type="ARBA" id="ARBA00023125"/>
    </source>
</evidence>
<evidence type="ECO:0000313" key="5">
    <source>
        <dbReference type="EMBL" id="GAD78641.1"/>
    </source>
</evidence>
<proteinExistence type="inferred from homology"/>
<dbReference type="STRING" id="1219080.VEZ01S_05_00290"/>
<reference evidence="5 6" key="1">
    <citation type="submission" date="2013-09" db="EMBL/GenBank/DDBJ databases">
        <title>Whole genome shotgun sequence of Vibrio ezurae NBRC 102218.</title>
        <authorList>
            <person name="Yoshida I."/>
            <person name="Hosoyama A."/>
            <person name="Numata M."/>
            <person name="Hashimoto M."/>
            <person name="Hosoyama Y."/>
            <person name="Tsuchikane K."/>
            <person name="Noguchi M."/>
            <person name="Hirakata S."/>
            <person name="Ichikawa N."/>
            <person name="Ohji S."/>
            <person name="Yamazoe A."/>
            <person name="Fujita N."/>
        </authorList>
    </citation>
    <scope>NUCLEOTIDE SEQUENCE [LARGE SCALE GENOMIC DNA]</scope>
    <source>
        <strain evidence="5 6">NBRC 102218</strain>
    </source>
</reference>
<dbReference type="eggNOG" id="COG0582">
    <property type="taxonomic scope" value="Bacteria"/>
</dbReference>
<evidence type="ECO:0000256" key="2">
    <source>
        <dbReference type="ARBA" id="ARBA00022908"/>
    </source>
</evidence>
<dbReference type="InterPro" id="IPR011010">
    <property type="entry name" value="DNA_brk_join_enz"/>
</dbReference>
<keyword evidence="4" id="KW-0233">DNA recombination</keyword>
<dbReference type="PANTHER" id="PTHR30349:SF41">
    <property type="entry name" value="INTEGRASE_RECOMBINASE PROTEIN MJ0367-RELATED"/>
    <property type="match status" value="1"/>
</dbReference>
<dbReference type="PANTHER" id="PTHR30349">
    <property type="entry name" value="PHAGE INTEGRASE-RELATED"/>
    <property type="match status" value="1"/>
</dbReference>
<organism evidence="5 6">
    <name type="scientific">Vibrio ezurae NBRC 102218</name>
    <dbReference type="NCBI Taxonomy" id="1219080"/>
    <lineage>
        <taxon>Bacteria</taxon>
        <taxon>Pseudomonadati</taxon>
        <taxon>Pseudomonadota</taxon>
        <taxon>Gammaproteobacteria</taxon>
        <taxon>Vibrionales</taxon>
        <taxon>Vibrionaceae</taxon>
        <taxon>Vibrio</taxon>
    </lineage>
</organism>
<keyword evidence="3" id="KW-0238">DNA-binding</keyword>
<evidence type="ECO:0000313" key="6">
    <source>
        <dbReference type="Proteomes" id="UP000016562"/>
    </source>
</evidence>
<sequence length="451" mass="52809">MDNEGYHYKHLQKGLSIYKQKQSKNYYLYLRGTYQGAPIERRFSLRTSNEQEAEQQAYRHYFNMRDGTPSKELEAPSKKLKLSSICQKIIEQLDKDVQQSSKKNPQPKTHIACIKNDILPSYGDLPITKFKSKQIKEIFNTAKNKTKLSNLKKIINDIFTYAYDEELIKKGDIPDVNHKGKFNDHNSRKPFSKTDLDNIKRNLPLFIDESANETVAQNRFLLSIAFDFLLLTGCRPGTEIDGLKYGCISKITERNGDNNNFKLTFPQSKTENHKKPRTIQITRSVFCLFLKVHMKFNPNVYKHLNESYKKSTQTINGKHLFYKDSSLSNEYDNVFFKSIDKEQFIFRRPSHPNLTLGWSKFFKQLMSKLNFDYTLYSCRHYYITKLLKANVDIHTVALQCGTSIKVIEDYYSDMQAYDASDRILQQMPRESIEFEVVRNGKVTKVHTFDLK</sequence>
<evidence type="ECO:0000256" key="1">
    <source>
        <dbReference type="ARBA" id="ARBA00008857"/>
    </source>
</evidence>
<name>U3AFD3_9VIBR</name>
<evidence type="ECO:0000256" key="4">
    <source>
        <dbReference type="ARBA" id="ARBA00023172"/>
    </source>
</evidence>
<comment type="caution">
    <text evidence="5">The sequence shown here is derived from an EMBL/GenBank/DDBJ whole genome shotgun (WGS) entry which is preliminary data.</text>
</comment>
<dbReference type="Proteomes" id="UP000016562">
    <property type="component" value="Unassembled WGS sequence"/>
</dbReference>
<dbReference type="GO" id="GO:0015074">
    <property type="term" value="P:DNA integration"/>
    <property type="evidence" value="ECO:0007669"/>
    <property type="project" value="UniProtKB-KW"/>
</dbReference>
<comment type="similarity">
    <text evidence="1">Belongs to the 'phage' integrase family.</text>
</comment>